<dbReference type="OrthoDB" id="10250354at2759"/>
<evidence type="ECO:0000259" key="2">
    <source>
        <dbReference type="PROSITE" id="PS50076"/>
    </source>
</evidence>
<proteinExistence type="predicted"/>
<dbReference type="SMART" id="SM00271">
    <property type="entry name" value="DnaJ"/>
    <property type="match status" value="1"/>
</dbReference>
<dbReference type="Gene3D" id="1.25.40.10">
    <property type="entry name" value="Tetratricopeptide repeat domain"/>
    <property type="match status" value="1"/>
</dbReference>
<protein>
    <submittedName>
        <fullName evidence="3">TPR-like protein</fullName>
    </submittedName>
</protein>
<dbReference type="Pfam" id="PF13432">
    <property type="entry name" value="TPR_16"/>
    <property type="match status" value="2"/>
</dbReference>
<dbReference type="STRING" id="1037660.A0A066VWJ5"/>
<dbReference type="PANTHER" id="PTHR44200:SF1">
    <property type="entry name" value="DNAJ HOMOLOG SUBFAMILY C MEMBER 7"/>
    <property type="match status" value="1"/>
</dbReference>
<dbReference type="Pfam" id="PF13181">
    <property type="entry name" value="TPR_8"/>
    <property type="match status" value="1"/>
</dbReference>
<dbReference type="Proteomes" id="UP000027361">
    <property type="component" value="Unassembled WGS sequence"/>
</dbReference>
<dbReference type="InterPro" id="IPR011990">
    <property type="entry name" value="TPR-like_helical_dom_sf"/>
</dbReference>
<dbReference type="EMBL" id="JMSN01000037">
    <property type="protein sequence ID" value="KDN46107.1"/>
    <property type="molecule type" value="Genomic_DNA"/>
</dbReference>
<dbReference type="Gene3D" id="1.10.287.110">
    <property type="entry name" value="DnaJ domain"/>
    <property type="match status" value="1"/>
</dbReference>
<gene>
    <name evidence="3" type="ORF">K437DRAFT_268192</name>
</gene>
<dbReference type="RefSeq" id="XP_013243422.1">
    <property type="nucleotide sequence ID" value="XM_013387968.1"/>
</dbReference>
<evidence type="ECO:0000313" key="4">
    <source>
        <dbReference type="Proteomes" id="UP000027361"/>
    </source>
</evidence>
<reference evidence="3" key="1">
    <citation type="submission" date="2014-05" db="EMBL/GenBank/DDBJ databases">
        <title>Draft genome sequence of a rare smut relative, Tilletiaria anomala UBC 951.</title>
        <authorList>
            <consortium name="DOE Joint Genome Institute"/>
            <person name="Toome M."/>
            <person name="Kuo A."/>
            <person name="Henrissat B."/>
            <person name="Lipzen A."/>
            <person name="Tritt A."/>
            <person name="Yoshinaga Y."/>
            <person name="Zane M."/>
            <person name="Barry K."/>
            <person name="Grigoriev I.V."/>
            <person name="Spatafora J.W."/>
            <person name="Aimea M.C."/>
        </authorList>
    </citation>
    <scope>NUCLEOTIDE SEQUENCE [LARGE SCALE GENOMIC DNA]</scope>
    <source>
        <strain evidence="3">UBC 951</strain>
    </source>
</reference>
<dbReference type="InterPro" id="IPR019734">
    <property type="entry name" value="TPR_rpt"/>
</dbReference>
<feature type="domain" description="J" evidence="2">
    <location>
        <begin position="429"/>
        <end position="490"/>
    </location>
</feature>
<dbReference type="SMART" id="SM00028">
    <property type="entry name" value="TPR"/>
    <property type="match status" value="7"/>
</dbReference>
<keyword evidence="1" id="KW-0175">Coiled coil</keyword>
<accession>A0A066VWJ5</accession>
<sequence length="578" mass="61141">MTIETKESQPVAAATDDHLAAAGNCSAKKAAPTPEDIVEAEKCKAEGNAAFQAARWQDAVSQYSKAIDHDSTQAAYYTNRAAAYMSLKKFIPALADCQQASALQSDSSAKTLVRMARCHFSLGQVTQAHNILSKIISSGASPSAASTSSATTFSTDEVAAAKSLEAQVKRLSTHLDQYASYRNSKNWTLASIALDKAMQEIGGEENAPLAWKMNKADLLLRKGHLDAASSAATDLLRSDSHNSDALVLRARVLMAKGELAKAIAHAQAALRSDPDCKAARSILKKSRKLDNIKAEGNAAFKAGNIEDAIEKYTAALTAAEEDVDEDGELKGLKATLLSNRATANSKLGKHEETVEDCDTALQLDSGYVKALRTRARAQLKLEKYEEAVRDFKQALEESSIGVDRSAETEALRRELRNAELDLKRSKKKDYYKILGVEKSATDAEIKKAYRKESLKHHPDKGGDSEKFKLCSEAYSILSDDTKRRRYDAGADDPENEAMDPFGGMGGMGGFGGHGGFSGMGGMGGINLADILGSTGGHPSGSSFAGAGGPFGGGAGGSASGFGAGARRRPGGAGGFHGF</sequence>
<dbReference type="InParanoid" id="A0A066VWJ5"/>
<comment type="caution">
    <text evidence="3">The sequence shown here is derived from an EMBL/GenBank/DDBJ whole genome shotgun (WGS) entry which is preliminary data.</text>
</comment>
<dbReference type="InterPro" id="IPR036869">
    <property type="entry name" value="J_dom_sf"/>
</dbReference>
<dbReference type="GeneID" id="25266002"/>
<dbReference type="InterPro" id="IPR052758">
    <property type="entry name" value="SRC_co-chaperone"/>
</dbReference>
<dbReference type="OMA" id="KMCLGLD"/>
<dbReference type="AlphaFoldDB" id="A0A066VWJ5"/>
<feature type="coiled-coil region" evidence="1">
    <location>
        <begin position="367"/>
        <end position="428"/>
    </location>
</feature>
<name>A0A066VWJ5_TILAU</name>
<dbReference type="FunCoup" id="A0A066VWJ5">
    <property type="interactions" value="619"/>
</dbReference>
<dbReference type="PANTHER" id="PTHR44200">
    <property type="entry name" value="DNAJ HOMOLOG SUBFAMILY C MEMBER 7"/>
    <property type="match status" value="1"/>
</dbReference>
<evidence type="ECO:0000313" key="3">
    <source>
        <dbReference type="EMBL" id="KDN46107.1"/>
    </source>
</evidence>
<dbReference type="SUPFAM" id="SSF46565">
    <property type="entry name" value="Chaperone J-domain"/>
    <property type="match status" value="1"/>
</dbReference>
<dbReference type="Pfam" id="PF00226">
    <property type="entry name" value="DnaJ"/>
    <property type="match status" value="1"/>
</dbReference>
<dbReference type="CDD" id="cd06257">
    <property type="entry name" value="DnaJ"/>
    <property type="match status" value="1"/>
</dbReference>
<dbReference type="InterPro" id="IPR001623">
    <property type="entry name" value="DnaJ_domain"/>
</dbReference>
<dbReference type="HOGENOM" id="CLU_015935_3_0_1"/>
<dbReference type="SUPFAM" id="SSF48452">
    <property type="entry name" value="TPR-like"/>
    <property type="match status" value="3"/>
</dbReference>
<keyword evidence="4" id="KW-1185">Reference proteome</keyword>
<organism evidence="3 4">
    <name type="scientific">Tilletiaria anomala (strain ATCC 24038 / CBS 436.72 / UBC 951)</name>
    <dbReference type="NCBI Taxonomy" id="1037660"/>
    <lineage>
        <taxon>Eukaryota</taxon>
        <taxon>Fungi</taxon>
        <taxon>Dikarya</taxon>
        <taxon>Basidiomycota</taxon>
        <taxon>Ustilaginomycotina</taxon>
        <taxon>Exobasidiomycetes</taxon>
        <taxon>Georgefischeriales</taxon>
        <taxon>Tilletiariaceae</taxon>
        <taxon>Tilletiaria</taxon>
    </lineage>
</organism>
<dbReference type="PROSITE" id="PS50076">
    <property type="entry name" value="DNAJ_2"/>
    <property type="match status" value="1"/>
</dbReference>
<dbReference type="PRINTS" id="PR00625">
    <property type="entry name" value="JDOMAIN"/>
</dbReference>
<evidence type="ECO:0000256" key="1">
    <source>
        <dbReference type="SAM" id="Coils"/>
    </source>
</evidence>